<accession>A0A928X1S2</accession>
<name>A0A928X1S2_LEPEC</name>
<reference evidence="2" key="1">
    <citation type="submission" date="2020-10" db="EMBL/GenBank/DDBJ databases">
        <authorList>
            <person name="Castelo-Branco R."/>
            <person name="Eusebio N."/>
            <person name="Adriana R."/>
            <person name="Vieira A."/>
            <person name="Brugerolle De Fraissinette N."/>
            <person name="Rezende De Castro R."/>
            <person name="Schneider M.P."/>
            <person name="Vasconcelos V."/>
            <person name="Leao P.N."/>
        </authorList>
    </citation>
    <scope>NUCLEOTIDE SEQUENCE</scope>
    <source>
        <strain evidence="2">LEGE 11479</strain>
    </source>
</reference>
<comment type="caution">
    <text evidence="2">The sequence shown here is derived from an EMBL/GenBank/DDBJ whole genome shotgun (WGS) entry which is preliminary data.</text>
</comment>
<dbReference type="InterPro" id="IPR022060">
    <property type="entry name" value="DUF3616"/>
</dbReference>
<sequence length="333" mass="37286">MPILSQIVTFSGKIHKSEDLSAIANFEIDGRPYLVVGSDESKRRVQLLKQKSDQGYVVDDDLEITLPVSEKADEIDIESIAFDPKSTCLYIMGSHSQKRKTVKITDKTAAENRVRLTDTKISPETDRNRIFQVFLKPKTGKVKGEIKQTDWLKEVFAKDNYLKRFIDIPSKENGIDIEGLALQQNHLFLGFRGPILRGNYVPVMVIDCNDLDDSKAPKEYEIRLVQLNGSAIRDMTAVDDGFLIIAGPMGDAPGPYSLYFWDGTDMVYGKDRPRPMPPAVIHLEDIEPPIGTDGAQGKAEGITVLAETATEYRALIIYDSIKDGNPQLWHISK</sequence>
<feature type="domain" description="DUF3616" evidence="1">
    <location>
        <begin position="28"/>
        <end position="322"/>
    </location>
</feature>
<keyword evidence="3" id="KW-1185">Reference proteome</keyword>
<evidence type="ECO:0000313" key="3">
    <source>
        <dbReference type="Proteomes" id="UP000615026"/>
    </source>
</evidence>
<dbReference type="AlphaFoldDB" id="A0A928X1S2"/>
<gene>
    <name evidence="2" type="ORF">IQ260_02140</name>
</gene>
<proteinExistence type="predicted"/>
<dbReference type="Proteomes" id="UP000615026">
    <property type="component" value="Unassembled WGS sequence"/>
</dbReference>
<evidence type="ECO:0000259" key="1">
    <source>
        <dbReference type="Pfam" id="PF12275"/>
    </source>
</evidence>
<evidence type="ECO:0000313" key="2">
    <source>
        <dbReference type="EMBL" id="MBE9065448.1"/>
    </source>
</evidence>
<protein>
    <submittedName>
        <fullName evidence="2">DUF3616 domain-containing protein</fullName>
    </submittedName>
</protein>
<organism evidence="2 3">
    <name type="scientific">Leptolyngbya cf. ectocarpi LEGE 11479</name>
    <dbReference type="NCBI Taxonomy" id="1828722"/>
    <lineage>
        <taxon>Bacteria</taxon>
        <taxon>Bacillati</taxon>
        <taxon>Cyanobacteriota</taxon>
        <taxon>Cyanophyceae</taxon>
        <taxon>Leptolyngbyales</taxon>
        <taxon>Leptolyngbyaceae</taxon>
        <taxon>Leptolyngbya group</taxon>
        <taxon>Leptolyngbya</taxon>
    </lineage>
</organism>
<dbReference type="EMBL" id="JADEXP010000008">
    <property type="protein sequence ID" value="MBE9065448.1"/>
    <property type="molecule type" value="Genomic_DNA"/>
</dbReference>
<dbReference type="Pfam" id="PF12275">
    <property type="entry name" value="DUF3616"/>
    <property type="match status" value="1"/>
</dbReference>
<dbReference type="RefSeq" id="WP_193990410.1">
    <property type="nucleotide sequence ID" value="NZ_JADEXP010000008.1"/>
</dbReference>